<comment type="caution">
    <text evidence="2">The sequence shown here is derived from an EMBL/GenBank/DDBJ whole genome shotgun (WGS) entry which is preliminary data.</text>
</comment>
<organism evidence="2 3">
    <name type="scientific">Halosolutus amylolyticus</name>
    <dbReference type="NCBI Taxonomy" id="2932267"/>
    <lineage>
        <taxon>Archaea</taxon>
        <taxon>Methanobacteriati</taxon>
        <taxon>Methanobacteriota</taxon>
        <taxon>Stenosarchaea group</taxon>
        <taxon>Halobacteria</taxon>
        <taxon>Halobacteriales</taxon>
        <taxon>Natrialbaceae</taxon>
        <taxon>Halosolutus</taxon>
    </lineage>
</organism>
<accession>A0ABD5PVE8</accession>
<dbReference type="Pfam" id="PF18545">
    <property type="entry name" value="HalOD1"/>
    <property type="match status" value="1"/>
</dbReference>
<dbReference type="RefSeq" id="WP_250141016.1">
    <property type="nucleotide sequence ID" value="NZ_JALIQP010000003.1"/>
</dbReference>
<dbReference type="InterPro" id="IPR040624">
    <property type="entry name" value="HalOD1"/>
</dbReference>
<gene>
    <name evidence="2" type="ORF">ACFO5R_20330</name>
</gene>
<protein>
    <submittedName>
        <fullName evidence="2">HalOD1 output domain-containing protein</fullName>
    </submittedName>
</protein>
<evidence type="ECO:0000313" key="3">
    <source>
        <dbReference type="Proteomes" id="UP001595898"/>
    </source>
</evidence>
<reference evidence="2 3" key="1">
    <citation type="journal article" date="2019" name="Int. J. Syst. Evol. Microbiol.">
        <title>The Global Catalogue of Microorganisms (GCM) 10K type strain sequencing project: providing services to taxonomists for standard genome sequencing and annotation.</title>
        <authorList>
            <consortium name="The Broad Institute Genomics Platform"/>
            <consortium name="The Broad Institute Genome Sequencing Center for Infectious Disease"/>
            <person name="Wu L."/>
            <person name="Ma J."/>
        </authorList>
    </citation>
    <scope>NUCLEOTIDE SEQUENCE [LARGE SCALE GENOMIC DNA]</scope>
    <source>
        <strain evidence="2 3">WLHS5</strain>
    </source>
</reference>
<evidence type="ECO:0000313" key="2">
    <source>
        <dbReference type="EMBL" id="MFC4544280.1"/>
    </source>
</evidence>
<evidence type="ECO:0000259" key="1">
    <source>
        <dbReference type="Pfam" id="PF18545"/>
    </source>
</evidence>
<dbReference type="EMBL" id="JBHSFA010000011">
    <property type="protein sequence ID" value="MFC4544280.1"/>
    <property type="molecule type" value="Genomic_DNA"/>
</dbReference>
<dbReference type="AlphaFoldDB" id="A0ABD5PVE8"/>
<feature type="domain" description="Halobacterial output" evidence="1">
    <location>
        <begin position="12"/>
        <end position="87"/>
    </location>
</feature>
<name>A0ABD5PVE8_9EURY</name>
<keyword evidence="3" id="KW-1185">Reference proteome</keyword>
<sequence>MTRTTIERQYDDDTPASVAIVDGISTLEGTDGAATTDELGFRLYDYVDPEALDTIVAEGSGAGDVVVSFRVEAYHVTVTNAGRIRIRFRE</sequence>
<proteinExistence type="predicted"/>
<dbReference type="Proteomes" id="UP001595898">
    <property type="component" value="Unassembled WGS sequence"/>
</dbReference>